<evidence type="ECO:0000259" key="6">
    <source>
        <dbReference type="Pfam" id="PF02826"/>
    </source>
</evidence>
<dbReference type="InterPro" id="IPR050418">
    <property type="entry name" value="D-iso_2-hydroxyacid_DH_PdxB"/>
</dbReference>
<feature type="domain" description="D-isomer specific 2-hydroxyacid dehydrogenase NAD-binding" evidence="6">
    <location>
        <begin position="92"/>
        <end position="264"/>
    </location>
</feature>
<dbReference type="SUPFAM" id="SSF51735">
    <property type="entry name" value="NAD(P)-binding Rossmann-fold domains"/>
    <property type="match status" value="1"/>
</dbReference>
<dbReference type="GO" id="GO:0047545">
    <property type="term" value="F:(S)-2-hydroxyglutarate dehydrogenase activity"/>
    <property type="evidence" value="ECO:0007669"/>
    <property type="project" value="UniProtKB-ARBA"/>
</dbReference>
<dbReference type="PROSITE" id="PS00671">
    <property type="entry name" value="D_2_HYDROXYACID_DH_3"/>
    <property type="match status" value="1"/>
</dbReference>
<evidence type="ECO:0000256" key="1">
    <source>
        <dbReference type="ARBA" id="ARBA00005854"/>
    </source>
</evidence>
<comment type="similarity">
    <text evidence="1 4">Belongs to the D-isomer specific 2-hydroxyacid dehydrogenase family.</text>
</comment>
<dbReference type="Gene3D" id="3.40.50.720">
    <property type="entry name" value="NAD(P)-binding Rossmann-like Domain"/>
    <property type="match status" value="2"/>
</dbReference>
<dbReference type="InterPro" id="IPR006139">
    <property type="entry name" value="D-isomer_2_OHA_DH_cat_dom"/>
</dbReference>
<evidence type="ECO:0000313" key="8">
    <source>
        <dbReference type="Proteomes" id="UP000199302"/>
    </source>
</evidence>
<evidence type="ECO:0000256" key="2">
    <source>
        <dbReference type="ARBA" id="ARBA00023002"/>
    </source>
</evidence>
<dbReference type="SUPFAM" id="SSF52283">
    <property type="entry name" value="Formate/glycerate dehydrogenase catalytic domain-like"/>
    <property type="match status" value="1"/>
</dbReference>
<dbReference type="PANTHER" id="PTHR43761">
    <property type="entry name" value="D-ISOMER SPECIFIC 2-HYDROXYACID DEHYDROGENASE FAMILY PROTEIN (AFU_ORTHOLOGUE AFUA_1G13630)"/>
    <property type="match status" value="1"/>
</dbReference>
<name>A0A1I6D7F8_9RHOB</name>
<dbReference type="PANTHER" id="PTHR43761:SF1">
    <property type="entry name" value="D-ISOMER SPECIFIC 2-HYDROXYACID DEHYDROGENASE CATALYTIC DOMAIN-CONTAINING PROTEIN-RELATED"/>
    <property type="match status" value="1"/>
</dbReference>
<dbReference type="CDD" id="cd12173">
    <property type="entry name" value="PGDH_4"/>
    <property type="match status" value="1"/>
</dbReference>
<evidence type="ECO:0000259" key="5">
    <source>
        <dbReference type="Pfam" id="PF00389"/>
    </source>
</evidence>
<accession>A0A1I6D7F8</accession>
<dbReference type="Pfam" id="PF00389">
    <property type="entry name" value="2-Hacid_dh"/>
    <property type="match status" value="1"/>
</dbReference>
<dbReference type="GO" id="GO:0004617">
    <property type="term" value="F:phosphoglycerate dehydrogenase activity"/>
    <property type="evidence" value="ECO:0007669"/>
    <property type="project" value="UniProtKB-ARBA"/>
</dbReference>
<dbReference type="InterPro" id="IPR006140">
    <property type="entry name" value="D-isomer_DH_NAD-bd"/>
</dbReference>
<dbReference type="InterPro" id="IPR036291">
    <property type="entry name" value="NAD(P)-bd_dom_sf"/>
</dbReference>
<protein>
    <submittedName>
        <fullName evidence="7">D-3-phosphoglycerate dehydrogenase</fullName>
    </submittedName>
</protein>
<evidence type="ECO:0000256" key="4">
    <source>
        <dbReference type="RuleBase" id="RU003719"/>
    </source>
</evidence>
<dbReference type="STRING" id="871652.SAMN04515673_102338"/>
<dbReference type="Proteomes" id="UP000199302">
    <property type="component" value="Unassembled WGS sequence"/>
</dbReference>
<evidence type="ECO:0000313" key="7">
    <source>
        <dbReference type="EMBL" id="SFR01426.1"/>
    </source>
</evidence>
<organism evidence="7 8">
    <name type="scientific">Poseidonocella sedimentorum</name>
    <dbReference type="NCBI Taxonomy" id="871652"/>
    <lineage>
        <taxon>Bacteria</taxon>
        <taxon>Pseudomonadati</taxon>
        <taxon>Pseudomonadota</taxon>
        <taxon>Alphaproteobacteria</taxon>
        <taxon>Rhodobacterales</taxon>
        <taxon>Roseobacteraceae</taxon>
        <taxon>Poseidonocella</taxon>
    </lineage>
</organism>
<dbReference type="InterPro" id="IPR029753">
    <property type="entry name" value="D-isomer_DH_CS"/>
</dbReference>
<sequence>MLKDNGVETVYSEDNIDSRDIAMLARRHQVEGIIVRQGVIDETVIAASDKLIVLSRHGVGVDLIDLEAATRRGIPVLKATGANASSAAEHTIGLIYALIKDFFGLDRSVRQGLWPKQGFIGRDIVGVKLGLVGYGAIGAKVAHTAKTLGMEVEIYDPSAQVSEGFSQVGSLDELLAGNEIISLHCPLTTSNRHMLNADTIWRMPRGAFLINTARGGLVEEDALIAALQAGHLGGAALDSFAQEPPPENHPLWQLPNVILTPHIAGAGRSGIKAMAVTSVRNTLDAFAGRPLRREVLANPAVVSRQPSAPQITYE</sequence>
<dbReference type="Pfam" id="PF02826">
    <property type="entry name" value="2-Hacid_dh_C"/>
    <property type="match status" value="1"/>
</dbReference>
<evidence type="ECO:0000256" key="3">
    <source>
        <dbReference type="ARBA" id="ARBA00023027"/>
    </source>
</evidence>
<keyword evidence="8" id="KW-1185">Reference proteome</keyword>
<gene>
    <name evidence="7" type="ORF">SAMN04515673_102338</name>
</gene>
<dbReference type="FunFam" id="3.40.50.720:FF:000041">
    <property type="entry name" value="D-3-phosphoglycerate dehydrogenase"/>
    <property type="match status" value="1"/>
</dbReference>
<feature type="domain" description="D-isomer specific 2-hydroxyacid dehydrogenase catalytic" evidence="5">
    <location>
        <begin position="2"/>
        <end position="295"/>
    </location>
</feature>
<dbReference type="GO" id="GO:0051287">
    <property type="term" value="F:NAD binding"/>
    <property type="evidence" value="ECO:0007669"/>
    <property type="project" value="InterPro"/>
</dbReference>
<reference evidence="7 8" key="1">
    <citation type="submission" date="2016-10" db="EMBL/GenBank/DDBJ databases">
        <authorList>
            <person name="de Groot N.N."/>
        </authorList>
    </citation>
    <scope>NUCLEOTIDE SEQUENCE [LARGE SCALE GENOMIC DNA]</scope>
    <source>
        <strain evidence="8">KMM 9023,NRIC 0796,JCM 17311,KCTC 23692</strain>
    </source>
</reference>
<proteinExistence type="inferred from homology"/>
<dbReference type="GO" id="GO:0006564">
    <property type="term" value="P:L-serine biosynthetic process"/>
    <property type="evidence" value="ECO:0007669"/>
    <property type="project" value="UniProtKB-ARBA"/>
</dbReference>
<keyword evidence="3" id="KW-0520">NAD</keyword>
<keyword evidence="2 4" id="KW-0560">Oxidoreductase</keyword>
<dbReference type="AlphaFoldDB" id="A0A1I6D7F8"/>
<dbReference type="EMBL" id="FOYI01000002">
    <property type="protein sequence ID" value="SFR01426.1"/>
    <property type="molecule type" value="Genomic_DNA"/>
</dbReference>